<gene>
    <name evidence="1" type="ORF">GOMPHAMPRED_002099</name>
</gene>
<protein>
    <submittedName>
        <fullName evidence="1">Uncharacterized protein</fullName>
    </submittedName>
</protein>
<dbReference type="Proteomes" id="UP000664169">
    <property type="component" value="Unassembled WGS sequence"/>
</dbReference>
<proteinExistence type="predicted"/>
<sequence>MAIQRCENDLILRTTKIPVDIIQWLCNHFEGRLAVYLGNEELYAEVLGGSSQAIRCMIEERCMADKTTCDRRDWPIQLLEVSKTFPDTTLLIGPTDGESQVDPATRTELYSLKARFNKKINNNIVSGAKEMLSWLLEQKIERGVANDVADPPAGFVLSCPDEEPFSPNRGKQLCIEDLLASTPTLLHRSIGERTDSAPVFRKPTWDPDVETASSMDTDFDYTEHNSQSRRFYVISRQLRTY</sequence>
<comment type="caution">
    <text evidence="1">The sequence shown here is derived from an EMBL/GenBank/DDBJ whole genome shotgun (WGS) entry which is preliminary data.</text>
</comment>
<evidence type="ECO:0000313" key="2">
    <source>
        <dbReference type="Proteomes" id="UP000664169"/>
    </source>
</evidence>
<keyword evidence="2" id="KW-1185">Reference proteome</keyword>
<dbReference type="AlphaFoldDB" id="A0A8H3IMF5"/>
<dbReference type="EMBL" id="CAJPDQ010000016">
    <property type="protein sequence ID" value="CAF9920645.1"/>
    <property type="molecule type" value="Genomic_DNA"/>
</dbReference>
<organism evidence="1 2">
    <name type="scientific">Gomphillus americanus</name>
    <dbReference type="NCBI Taxonomy" id="1940652"/>
    <lineage>
        <taxon>Eukaryota</taxon>
        <taxon>Fungi</taxon>
        <taxon>Dikarya</taxon>
        <taxon>Ascomycota</taxon>
        <taxon>Pezizomycotina</taxon>
        <taxon>Lecanoromycetes</taxon>
        <taxon>OSLEUM clade</taxon>
        <taxon>Ostropomycetidae</taxon>
        <taxon>Ostropales</taxon>
        <taxon>Graphidaceae</taxon>
        <taxon>Gomphilloideae</taxon>
        <taxon>Gomphillus</taxon>
    </lineage>
</organism>
<evidence type="ECO:0000313" key="1">
    <source>
        <dbReference type="EMBL" id="CAF9920645.1"/>
    </source>
</evidence>
<name>A0A8H3IMF5_9LECA</name>
<reference evidence="1" key="1">
    <citation type="submission" date="2021-03" db="EMBL/GenBank/DDBJ databases">
        <authorList>
            <person name="Tagirdzhanova G."/>
        </authorList>
    </citation>
    <scope>NUCLEOTIDE SEQUENCE</scope>
</reference>
<accession>A0A8H3IMF5</accession>